<evidence type="ECO:0000256" key="1">
    <source>
        <dbReference type="SAM" id="Phobius"/>
    </source>
</evidence>
<feature type="transmembrane region" description="Helical" evidence="1">
    <location>
        <begin position="231"/>
        <end position="250"/>
    </location>
</feature>
<accession>A0A832T0H6</accession>
<dbReference type="EMBL" id="DUJR01000003">
    <property type="protein sequence ID" value="HII59111.1"/>
    <property type="molecule type" value="Genomic_DNA"/>
</dbReference>
<sequence>MNFKKVSNMPDEIICNFYVNISYLEISATYDSKNKRYSLSSKTGNFNVGVKGFEKLLSIFEKIGHVMKINEKTYKIIIQNKILNLKHLYSKKNKTHTLEILDEYNNLMKLSGKKLIDVALQLFKTFKINENIENSLNVKKTENDIQIINNNQNLKIEENINDSKTKENDNKCYREIIDRVLKSRSEQLFIENLENIPPKSVIYSITGAFSFIFGLGVLCETLESGKIRWKAIILGFIILILILAIVNYLMMKEKNVDEHEYNIPTKLMEDVYTTDCENFPCGYFPK</sequence>
<reference evidence="2" key="1">
    <citation type="journal article" date="2020" name="bioRxiv">
        <title>A rank-normalized archaeal taxonomy based on genome phylogeny resolves widespread incomplete and uneven classifications.</title>
        <authorList>
            <person name="Rinke C."/>
            <person name="Chuvochina M."/>
            <person name="Mussig A.J."/>
            <person name="Chaumeil P.-A."/>
            <person name="Waite D.W."/>
            <person name="Whitman W.B."/>
            <person name="Parks D.H."/>
            <person name="Hugenholtz P."/>
        </authorList>
    </citation>
    <scope>NUCLEOTIDE SEQUENCE</scope>
    <source>
        <strain evidence="2">UBA8849</strain>
    </source>
</reference>
<organism evidence="2 3">
    <name type="scientific">Methanocaldococcus jannaschii</name>
    <dbReference type="NCBI Taxonomy" id="2190"/>
    <lineage>
        <taxon>Archaea</taxon>
        <taxon>Methanobacteriati</taxon>
        <taxon>Methanobacteriota</taxon>
        <taxon>Methanomada group</taxon>
        <taxon>Methanococci</taxon>
        <taxon>Methanococcales</taxon>
        <taxon>Methanocaldococcaceae</taxon>
        <taxon>Methanocaldococcus</taxon>
    </lineage>
</organism>
<name>A0A832T0H6_9EURY</name>
<evidence type="ECO:0000313" key="2">
    <source>
        <dbReference type="EMBL" id="HII59111.1"/>
    </source>
</evidence>
<proteinExistence type="predicted"/>
<keyword evidence="1" id="KW-1133">Transmembrane helix</keyword>
<keyword evidence="1" id="KW-0472">Membrane</keyword>
<keyword evidence="1" id="KW-0812">Transmembrane</keyword>
<dbReference type="AlphaFoldDB" id="A0A832T0H6"/>
<dbReference type="Proteomes" id="UP000645676">
    <property type="component" value="Unassembled WGS sequence"/>
</dbReference>
<feature type="transmembrane region" description="Helical" evidence="1">
    <location>
        <begin position="201"/>
        <end position="219"/>
    </location>
</feature>
<gene>
    <name evidence="2" type="ORF">HA335_00795</name>
</gene>
<evidence type="ECO:0000313" key="3">
    <source>
        <dbReference type="Proteomes" id="UP000645676"/>
    </source>
</evidence>
<comment type="caution">
    <text evidence="2">The sequence shown here is derived from an EMBL/GenBank/DDBJ whole genome shotgun (WGS) entry which is preliminary data.</text>
</comment>
<protein>
    <submittedName>
        <fullName evidence="2">Uncharacterized protein</fullName>
    </submittedName>
</protein>